<accession>A0ABN1QEA7</accession>
<dbReference type="InterPro" id="IPR032808">
    <property type="entry name" value="DoxX"/>
</dbReference>
<keyword evidence="2 5" id="KW-0812">Transmembrane</keyword>
<comment type="subcellular location">
    <subcellularLocation>
        <location evidence="1">Membrane</location>
        <topology evidence="1">Multi-pass membrane protein</topology>
    </subcellularLocation>
</comment>
<evidence type="ECO:0000256" key="1">
    <source>
        <dbReference type="ARBA" id="ARBA00004141"/>
    </source>
</evidence>
<name>A0ABN1QEA7_9PSEU</name>
<comment type="caution">
    <text evidence="6">The sequence shown here is derived from an EMBL/GenBank/DDBJ whole genome shotgun (WGS) entry which is preliminary data.</text>
</comment>
<keyword evidence="4 5" id="KW-0472">Membrane</keyword>
<keyword evidence="3 5" id="KW-1133">Transmembrane helix</keyword>
<protein>
    <recommendedName>
        <fullName evidence="8">DoxX-like protein</fullName>
    </recommendedName>
</protein>
<evidence type="ECO:0000256" key="4">
    <source>
        <dbReference type="ARBA" id="ARBA00023136"/>
    </source>
</evidence>
<feature type="transmembrane region" description="Helical" evidence="5">
    <location>
        <begin position="92"/>
        <end position="113"/>
    </location>
</feature>
<dbReference type="EMBL" id="BAAAHP010000104">
    <property type="protein sequence ID" value="GAA0941435.1"/>
    <property type="molecule type" value="Genomic_DNA"/>
</dbReference>
<proteinExistence type="predicted"/>
<dbReference type="Pfam" id="PF13564">
    <property type="entry name" value="DoxX_2"/>
    <property type="match status" value="1"/>
</dbReference>
<dbReference type="RefSeq" id="WP_343942693.1">
    <property type="nucleotide sequence ID" value="NZ_BAAAHP010000104.1"/>
</dbReference>
<sequence>MFGTYLAVTLLASALNGAAAYANLSGHEYARNQADEMRVPHSWHLPLGLLLGAGSLGLLAGLVVPVLGVLAAAGLVLYFVGAFGAHIRARDYHFGPWAVFFGVAVAALALTLVHHRPW</sequence>
<evidence type="ECO:0000256" key="3">
    <source>
        <dbReference type="ARBA" id="ARBA00022989"/>
    </source>
</evidence>
<dbReference type="Proteomes" id="UP001499967">
    <property type="component" value="Unassembled WGS sequence"/>
</dbReference>
<evidence type="ECO:0000313" key="6">
    <source>
        <dbReference type="EMBL" id="GAA0941435.1"/>
    </source>
</evidence>
<keyword evidence="7" id="KW-1185">Reference proteome</keyword>
<feature type="transmembrane region" description="Helical" evidence="5">
    <location>
        <begin position="47"/>
        <end position="80"/>
    </location>
</feature>
<evidence type="ECO:0000256" key="5">
    <source>
        <dbReference type="SAM" id="Phobius"/>
    </source>
</evidence>
<evidence type="ECO:0000313" key="7">
    <source>
        <dbReference type="Proteomes" id="UP001499967"/>
    </source>
</evidence>
<gene>
    <name evidence="6" type="ORF">GCM10009559_36930</name>
</gene>
<evidence type="ECO:0008006" key="8">
    <source>
        <dbReference type="Google" id="ProtNLM"/>
    </source>
</evidence>
<reference evidence="6 7" key="1">
    <citation type="journal article" date="2019" name="Int. J. Syst. Evol. Microbiol.">
        <title>The Global Catalogue of Microorganisms (GCM) 10K type strain sequencing project: providing services to taxonomists for standard genome sequencing and annotation.</title>
        <authorList>
            <consortium name="The Broad Institute Genomics Platform"/>
            <consortium name="The Broad Institute Genome Sequencing Center for Infectious Disease"/>
            <person name="Wu L."/>
            <person name="Ma J."/>
        </authorList>
    </citation>
    <scope>NUCLEOTIDE SEQUENCE [LARGE SCALE GENOMIC DNA]</scope>
    <source>
        <strain evidence="6 7">JCM 11117</strain>
    </source>
</reference>
<organism evidence="6 7">
    <name type="scientific">Pseudonocardia zijingensis</name>
    <dbReference type="NCBI Taxonomy" id="153376"/>
    <lineage>
        <taxon>Bacteria</taxon>
        <taxon>Bacillati</taxon>
        <taxon>Actinomycetota</taxon>
        <taxon>Actinomycetes</taxon>
        <taxon>Pseudonocardiales</taxon>
        <taxon>Pseudonocardiaceae</taxon>
        <taxon>Pseudonocardia</taxon>
    </lineage>
</organism>
<evidence type="ECO:0000256" key="2">
    <source>
        <dbReference type="ARBA" id="ARBA00022692"/>
    </source>
</evidence>